<evidence type="ECO:0000313" key="16">
    <source>
        <dbReference type="Proteomes" id="UP000020077"/>
    </source>
</evidence>
<gene>
    <name evidence="15" type="primary">exbB_1</name>
    <name evidence="15" type="ORF">AW09_001609</name>
</gene>
<evidence type="ECO:0000256" key="6">
    <source>
        <dbReference type="ARBA" id="ARBA00022519"/>
    </source>
</evidence>
<keyword evidence="5" id="KW-1003">Cell membrane</keyword>
<dbReference type="EMBL" id="JDVG02000276">
    <property type="protein sequence ID" value="KFB73153.1"/>
    <property type="molecule type" value="Genomic_DNA"/>
</dbReference>
<dbReference type="PANTHER" id="PTHR30625">
    <property type="entry name" value="PROTEIN TOLQ"/>
    <property type="match status" value="1"/>
</dbReference>
<comment type="subunit">
    <text evidence="2">The accessory proteins ExbB and ExbD seem to form a complex with TonB.</text>
</comment>
<evidence type="ECO:0000256" key="1">
    <source>
        <dbReference type="ARBA" id="ARBA00004429"/>
    </source>
</evidence>
<evidence type="ECO:0000256" key="12">
    <source>
        <dbReference type="RuleBase" id="RU004057"/>
    </source>
</evidence>
<sequence>MENPLGFAHFLAHTDIVARIVLCLMLIASIGTWYLIASKGIRGLRMRRRSAEFLAAFWKAPNLEAVAARIREKGTTEPFSHLVHHGFTAIEQHNRCKNGGECSTANLVNAGNPEDLLTRALKRAIDEDKASLEFGQTFLATVASSAPFVGLFGTVWGIYHALIAIGMSGQGTLDKVAGPVGEALIMTGIGLAVAIPAAVAYNHFARENRSTLSQLNSFAYDVFAFLATGVKTSPMLTDARTTSEKVIAMALAQGVAAGAERQSAHPGLAVR</sequence>
<comment type="similarity">
    <text evidence="12">Belongs to the exbB/tolQ family.</text>
</comment>
<reference evidence="15 16" key="1">
    <citation type="submission" date="2014-02" db="EMBL/GenBank/DDBJ databases">
        <title>Expanding our view of genomic diversity in Candidatus Accumulibacter clades.</title>
        <authorList>
            <person name="Skennerton C.T."/>
            <person name="Barr J.J."/>
            <person name="Slater F.R."/>
            <person name="Bond P.L."/>
            <person name="Tyson G.W."/>
        </authorList>
    </citation>
    <scope>NUCLEOTIDE SEQUENCE [LARGE SCALE GENOMIC DNA]</scope>
    <source>
        <strain evidence="16">BA-91</strain>
    </source>
</reference>
<evidence type="ECO:0000256" key="3">
    <source>
        <dbReference type="ARBA" id="ARBA00022093"/>
    </source>
</evidence>
<evidence type="ECO:0000259" key="14">
    <source>
        <dbReference type="Pfam" id="PF01618"/>
    </source>
</evidence>
<evidence type="ECO:0000256" key="4">
    <source>
        <dbReference type="ARBA" id="ARBA00022448"/>
    </source>
</evidence>
<evidence type="ECO:0000256" key="13">
    <source>
        <dbReference type="SAM" id="Phobius"/>
    </source>
</evidence>
<dbReference type="GO" id="GO:0017038">
    <property type="term" value="P:protein import"/>
    <property type="evidence" value="ECO:0007669"/>
    <property type="project" value="TreeGrafter"/>
</dbReference>
<protein>
    <recommendedName>
        <fullName evidence="3">Biopolymer transport protein ExbB</fullName>
    </recommendedName>
</protein>
<keyword evidence="6" id="KW-0997">Cell inner membrane</keyword>
<name>A0A080LWT0_9PROT</name>
<dbReference type="Pfam" id="PF01618">
    <property type="entry name" value="MotA_ExbB"/>
    <property type="match status" value="1"/>
</dbReference>
<evidence type="ECO:0000256" key="11">
    <source>
        <dbReference type="ARBA" id="ARBA00024816"/>
    </source>
</evidence>
<comment type="subcellular location">
    <subcellularLocation>
        <location evidence="1">Cell inner membrane</location>
        <topology evidence="1">Multi-pass membrane protein</topology>
    </subcellularLocation>
    <subcellularLocation>
        <location evidence="12">Membrane</location>
        <topology evidence="12">Multi-pass membrane protein</topology>
    </subcellularLocation>
</comment>
<evidence type="ECO:0000256" key="8">
    <source>
        <dbReference type="ARBA" id="ARBA00022927"/>
    </source>
</evidence>
<comment type="function">
    <text evidence="11">Involved in the TonB-dependent energy-dependent transport of various receptor-bound substrates. Protects ExbD from proteolytic degradation and functionally stabilizes TonB.</text>
</comment>
<comment type="caution">
    <text evidence="15">The sequence shown here is derived from an EMBL/GenBank/DDBJ whole genome shotgun (WGS) entry which is preliminary data.</text>
</comment>
<dbReference type="InterPro" id="IPR050790">
    <property type="entry name" value="ExbB/TolQ_transport"/>
</dbReference>
<evidence type="ECO:0000256" key="9">
    <source>
        <dbReference type="ARBA" id="ARBA00022989"/>
    </source>
</evidence>
<evidence type="ECO:0000256" key="5">
    <source>
        <dbReference type="ARBA" id="ARBA00022475"/>
    </source>
</evidence>
<feature type="transmembrane region" description="Helical" evidence="13">
    <location>
        <begin position="138"/>
        <end position="163"/>
    </location>
</feature>
<feature type="transmembrane region" description="Helical" evidence="13">
    <location>
        <begin position="16"/>
        <end position="37"/>
    </location>
</feature>
<keyword evidence="10 13" id="KW-0472">Membrane</keyword>
<keyword evidence="9 13" id="KW-1133">Transmembrane helix</keyword>
<dbReference type="Proteomes" id="UP000020077">
    <property type="component" value="Unassembled WGS sequence"/>
</dbReference>
<dbReference type="InterPro" id="IPR002898">
    <property type="entry name" value="MotA_ExbB_proton_chnl"/>
</dbReference>
<keyword evidence="7 13" id="KW-0812">Transmembrane</keyword>
<dbReference type="AlphaFoldDB" id="A0A080LWT0"/>
<feature type="transmembrane region" description="Helical" evidence="13">
    <location>
        <begin position="183"/>
        <end position="204"/>
    </location>
</feature>
<evidence type="ECO:0000256" key="7">
    <source>
        <dbReference type="ARBA" id="ARBA00022692"/>
    </source>
</evidence>
<dbReference type="GO" id="GO:0005886">
    <property type="term" value="C:plasma membrane"/>
    <property type="evidence" value="ECO:0007669"/>
    <property type="project" value="UniProtKB-SubCell"/>
</dbReference>
<keyword evidence="4 12" id="KW-0813">Transport</keyword>
<keyword evidence="8 12" id="KW-0653">Protein transport</keyword>
<feature type="domain" description="MotA/TolQ/ExbB proton channel" evidence="14">
    <location>
        <begin position="107"/>
        <end position="215"/>
    </location>
</feature>
<evidence type="ECO:0000313" key="15">
    <source>
        <dbReference type="EMBL" id="KFB73153.1"/>
    </source>
</evidence>
<evidence type="ECO:0000256" key="2">
    <source>
        <dbReference type="ARBA" id="ARBA00011471"/>
    </source>
</evidence>
<evidence type="ECO:0000256" key="10">
    <source>
        <dbReference type="ARBA" id="ARBA00023136"/>
    </source>
</evidence>
<accession>A0A080LWT0</accession>
<proteinExistence type="inferred from homology"/>
<organism evidence="15 16">
    <name type="scientific">Candidatus Accumulibacter phosphatis</name>
    <dbReference type="NCBI Taxonomy" id="327160"/>
    <lineage>
        <taxon>Bacteria</taxon>
        <taxon>Pseudomonadati</taxon>
        <taxon>Pseudomonadota</taxon>
        <taxon>Betaproteobacteria</taxon>
        <taxon>Candidatus Accumulibacter</taxon>
    </lineage>
</organism>
<dbReference type="PANTHER" id="PTHR30625:SF14">
    <property type="entry name" value="BIOPOLYMER TRANSPORT PROTEIN EXBB"/>
    <property type="match status" value="1"/>
</dbReference>